<dbReference type="PANTHER" id="PTHR35512">
    <property type="entry name" value="OS11G0550900 PROTEIN"/>
    <property type="match status" value="1"/>
</dbReference>
<protein>
    <submittedName>
        <fullName evidence="1">Uncharacterized protein</fullName>
    </submittedName>
</protein>
<sequence>MAGADPKSQATVYARLAEASAQKTGLLDSGADAEKLIDDAGLPNVLPVSAESAGMLPKRSDK</sequence>
<evidence type="ECO:0000313" key="1">
    <source>
        <dbReference type="EMBL" id="KDP44594.1"/>
    </source>
</evidence>
<organism evidence="1 2">
    <name type="scientific">Jatropha curcas</name>
    <name type="common">Barbados nut</name>
    <dbReference type="NCBI Taxonomy" id="180498"/>
    <lineage>
        <taxon>Eukaryota</taxon>
        <taxon>Viridiplantae</taxon>
        <taxon>Streptophyta</taxon>
        <taxon>Embryophyta</taxon>
        <taxon>Tracheophyta</taxon>
        <taxon>Spermatophyta</taxon>
        <taxon>Magnoliopsida</taxon>
        <taxon>eudicotyledons</taxon>
        <taxon>Gunneridae</taxon>
        <taxon>Pentapetalae</taxon>
        <taxon>rosids</taxon>
        <taxon>fabids</taxon>
        <taxon>Malpighiales</taxon>
        <taxon>Euphorbiaceae</taxon>
        <taxon>Crotonoideae</taxon>
        <taxon>Jatropheae</taxon>
        <taxon>Jatropha</taxon>
    </lineage>
</organism>
<name>A0A067LJX0_JATCU</name>
<proteinExistence type="predicted"/>
<dbReference type="AlphaFoldDB" id="A0A067LJX0"/>
<evidence type="ECO:0000313" key="2">
    <source>
        <dbReference type="Proteomes" id="UP000027138"/>
    </source>
</evidence>
<dbReference type="EMBL" id="KK914250">
    <property type="protein sequence ID" value="KDP44594.1"/>
    <property type="molecule type" value="Genomic_DNA"/>
</dbReference>
<gene>
    <name evidence="1" type="ORF">JCGZ_22176</name>
</gene>
<dbReference type="OrthoDB" id="45251at2759"/>
<keyword evidence="2" id="KW-1185">Reference proteome</keyword>
<dbReference type="Proteomes" id="UP000027138">
    <property type="component" value="Unassembled WGS sequence"/>
</dbReference>
<accession>A0A067LJX0</accession>
<dbReference type="PANTHER" id="PTHR35512:SF1">
    <property type="entry name" value="OS11G0550900 PROTEIN"/>
    <property type="match status" value="1"/>
</dbReference>
<reference evidence="1 2" key="1">
    <citation type="journal article" date="2014" name="PLoS ONE">
        <title>Global Analysis of Gene Expression Profiles in Physic Nut (Jatropha curcas L.) Seedlings Exposed to Salt Stress.</title>
        <authorList>
            <person name="Zhang L."/>
            <person name="Zhang C."/>
            <person name="Wu P."/>
            <person name="Chen Y."/>
            <person name="Li M."/>
            <person name="Jiang H."/>
            <person name="Wu G."/>
        </authorList>
    </citation>
    <scope>NUCLEOTIDE SEQUENCE [LARGE SCALE GENOMIC DNA]</scope>
    <source>
        <strain evidence="2">cv. GZQX0401</strain>
        <tissue evidence="1">Young leaves</tissue>
    </source>
</reference>